<dbReference type="Proteomes" id="UP000009168">
    <property type="component" value="Unassembled WGS sequence"/>
</dbReference>
<dbReference type="PROSITE" id="PS00107">
    <property type="entry name" value="PROTEIN_KINASE_ATP"/>
    <property type="match status" value="1"/>
</dbReference>
<protein>
    <recommendedName>
        <fullName evidence="2">non-specific serine/threonine protein kinase</fullName>
        <ecNumber evidence="2">2.7.11.1</ecNumber>
    </recommendedName>
</protein>
<evidence type="ECO:0000256" key="9">
    <source>
        <dbReference type="ARBA" id="ARBA00022837"/>
    </source>
</evidence>
<evidence type="ECO:0000256" key="13">
    <source>
        <dbReference type="ARBA" id="ARBA00048679"/>
    </source>
</evidence>
<dbReference type="InterPro" id="IPR000719">
    <property type="entry name" value="Prot_kinase_dom"/>
</dbReference>
<dbReference type="EMBL" id="GG662537">
    <property type="protein sequence ID" value="EAS02443.2"/>
    <property type="molecule type" value="Genomic_DNA"/>
</dbReference>
<keyword evidence="10 14" id="KW-0067">ATP-binding</keyword>
<feature type="region of interest" description="Disordered" evidence="15">
    <location>
        <begin position="118"/>
        <end position="145"/>
    </location>
</feature>
<evidence type="ECO:0000256" key="8">
    <source>
        <dbReference type="ARBA" id="ARBA00022777"/>
    </source>
</evidence>
<evidence type="ECO:0000256" key="6">
    <source>
        <dbReference type="ARBA" id="ARBA00022737"/>
    </source>
</evidence>
<keyword evidence="3" id="KW-0723">Serine/threonine-protein kinase</keyword>
<evidence type="ECO:0000256" key="1">
    <source>
        <dbReference type="ARBA" id="ARBA00001946"/>
    </source>
</evidence>
<keyword evidence="18" id="KW-1185">Reference proteome</keyword>
<name>I7MH27_TETTS</name>
<sequence>MLLQKEISKSKQKEAMLFQVECFIFVNQDKKIINLQFFNSYLKVLEHKSGNQTMGVVVISDMIRVEWLVKEGPDGTNAFDRCEGFRIEKDDIYQRAKAALEKDAASIDPLHLFNSQQQSKEAKQGQANGESKKNSTTTTLEEQQKNIEQNDQFRQIIIEIFLKEPILLKKVYNYFAPRVIMKQFHDHYKAVKKLGKGSFASVYLVNHRETGKQLAIKAFLKEKLYQEDKGSEAFFNEINLMKQINHPHLLKLYEVWESMHSFYYVIELANGGSLMDRISLAKRAKKKGLEKEKDSGAFTENEIRSYIKQLTSGLLHLKERKIMHRDIKPDNILLRKVPVFQNLKTPKSQHLSANTIQQPKQYKFEAIIVDFGLGTQQDIKEYLFPKCGTPGYVAPEIINLKGDLTKARYTTQCDMFSIGATFYFMLSLKPLFLGQTTRETIELNKKCEVNYNIPELKDCDKNAIDLMKKMLEKDPTLRIDPKSALKHPYFKNLDSNFEEDLVVPEDTPTQIESVIKKFQSDTFDMSRINSLINSSLRQQMKQQSQEQSTCLSNTSQKSLQMLNTLSNNNNSNQMQPPTSNMQYLSNTSMVSNLNSPNMAAMQESTHSDYESRSQYSNFKHKESINDSELNYVNKNQNVYGYISKQFISQSSFENDMRSPSFAASETSICRQESLTSNFSLKMKAHQNTNKQKDQNNQVRYRAQSVEDSLDPAHQNNLLNPNGAEGRTKSPSKFKIDFERSRASSDQFEHLNQIENQDETSKEAEQQTSSNQNNQQGQLQNQAKKNKAKDAVPQSKEENKLKFKKGTLDEQFYNDPNLL</sequence>
<keyword evidence="4" id="KW-0808">Transferase</keyword>
<evidence type="ECO:0000256" key="5">
    <source>
        <dbReference type="ARBA" id="ARBA00022723"/>
    </source>
</evidence>
<dbReference type="OrthoDB" id="319848at2759"/>
<dbReference type="SUPFAM" id="SSF56112">
    <property type="entry name" value="Protein kinase-like (PK-like)"/>
    <property type="match status" value="1"/>
</dbReference>
<dbReference type="GO" id="GO:0005634">
    <property type="term" value="C:nucleus"/>
    <property type="evidence" value="ECO:0007669"/>
    <property type="project" value="TreeGrafter"/>
</dbReference>
<feature type="domain" description="Protein kinase" evidence="16">
    <location>
        <begin position="188"/>
        <end position="490"/>
    </location>
</feature>
<dbReference type="Pfam" id="PF00069">
    <property type="entry name" value="Pkinase"/>
    <property type="match status" value="1"/>
</dbReference>
<dbReference type="InterPro" id="IPR011009">
    <property type="entry name" value="Kinase-like_dom_sf"/>
</dbReference>
<dbReference type="Gene3D" id="1.10.510.10">
    <property type="entry name" value="Transferase(Phosphotransferase) domain 1"/>
    <property type="match status" value="1"/>
</dbReference>
<evidence type="ECO:0000256" key="2">
    <source>
        <dbReference type="ARBA" id="ARBA00012513"/>
    </source>
</evidence>
<dbReference type="Gene3D" id="3.30.200.20">
    <property type="entry name" value="Phosphorylase Kinase, domain 1"/>
    <property type="match status" value="1"/>
</dbReference>
<evidence type="ECO:0000256" key="3">
    <source>
        <dbReference type="ARBA" id="ARBA00022527"/>
    </source>
</evidence>
<evidence type="ECO:0000256" key="14">
    <source>
        <dbReference type="PROSITE-ProRule" id="PRU10141"/>
    </source>
</evidence>
<feature type="compositionally biased region" description="Low complexity" evidence="15">
    <location>
        <begin position="686"/>
        <end position="697"/>
    </location>
</feature>
<feature type="region of interest" description="Disordered" evidence="15">
    <location>
        <begin position="755"/>
        <end position="818"/>
    </location>
</feature>
<dbReference type="eggNOG" id="KOG0032">
    <property type="taxonomic scope" value="Eukaryota"/>
</dbReference>
<dbReference type="FunFam" id="3.30.200.20:FF:000315">
    <property type="entry name" value="Calcium-dependent protein kinase 3"/>
    <property type="match status" value="1"/>
</dbReference>
<comment type="similarity">
    <text evidence="11">Belongs to the protein kinase superfamily. Ser/Thr protein kinase family. CDPK subfamily.</text>
</comment>
<feature type="region of interest" description="Disordered" evidence="15">
    <location>
        <begin position="684"/>
        <end position="730"/>
    </location>
</feature>
<evidence type="ECO:0000313" key="17">
    <source>
        <dbReference type="EMBL" id="EAS02443.2"/>
    </source>
</evidence>
<accession>I7MH27</accession>
<proteinExistence type="inferred from homology"/>
<feature type="binding site" evidence="14">
    <location>
        <position position="217"/>
    </location>
    <ligand>
        <name>ATP</name>
        <dbReference type="ChEBI" id="CHEBI:30616"/>
    </ligand>
</feature>
<evidence type="ECO:0000256" key="7">
    <source>
        <dbReference type="ARBA" id="ARBA00022741"/>
    </source>
</evidence>
<keyword evidence="8 17" id="KW-0418">Kinase</keyword>
<keyword evidence="9" id="KW-0106">Calcium</keyword>
<dbReference type="GeneID" id="7829401"/>
<dbReference type="PROSITE" id="PS50011">
    <property type="entry name" value="PROTEIN_KINASE_DOM"/>
    <property type="match status" value="1"/>
</dbReference>
<organism evidence="17 18">
    <name type="scientific">Tetrahymena thermophila (strain SB210)</name>
    <dbReference type="NCBI Taxonomy" id="312017"/>
    <lineage>
        <taxon>Eukaryota</taxon>
        <taxon>Sar</taxon>
        <taxon>Alveolata</taxon>
        <taxon>Ciliophora</taxon>
        <taxon>Intramacronucleata</taxon>
        <taxon>Oligohymenophorea</taxon>
        <taxon>Hymenostomatida</taxon>
        <taxon>Tetrahymenina</taxon>
        <taxon>Tetrahymenidae</taxon>
        <taxon>Tetrahymena</taxon>
    </lineage>
</organism>
<evidence type="ECO:0000256" key="12">
    <source>
        <dbReference type="ARBA" id="ARBA00047899"/>
    </source>
</evidence>
<comment type="catalytic activity">
    <reaction evidence="12">
        <text>L-threonyl-[protein] + ATP = O-phospho-L-threonyl-[protein] + ADP + H(+)</text>
        <dbReference type="Rhea" id="RHEA:46608"/>
        <dbReference type="Rhea" id="RHEA-COMP:11060"/>
        <dbReference type="Rhea" id="RHEA-COMP:11605"/>
        <dbReference type="ChEBI" id="CHEBI:15378"/>
        <dbReference type="ChEBI" id="CHEBI:30013"/>
        <dbReference type="ChEBI" id="CHEBI:30616"/>
        <dbReference type="ChEBI" id="CHEBI:61977"/>
        <dbReference type="ChEBI" id="CHEBI:456216"/>
        <dbReference type="EC" id="2.7.11.1"/>
    </reaction>
</comment>
<feature type="compositionally biased region" description="Low complexity" evidence="15">
    <location>
        <begin position="765"/>
        <end position="782"/>
    </location>
</feature>
<dbReference type="EC" id="2.7.11.1" evidence="2"/>
<evidence type="ECO:0000256" key="15">
    <source>
        <dbReference type="SAM" id="MobiDB-lite"/>
    </source>
</evidence>
<dbReference type="GO" id="GO:0046872">
    <property type="term" value="F:metal ion binding"/>
    <property type="evidence" value="ECO:0007669"/>
    <property type="project" value="UniProtKB-KW"/>
</dbReference>
<dbReference type="PANTHER" id="PTHR24345">
    <property type="entry name" value="SERINE/THREONINE-PROTEIN KINASE PLK"/>
    <property type="match status" value="1"/>
</dbReference>
<dbReference type="KEGG" id="tet:TTHERM_00729030"/>
<keyword evidence="7 14" id="KW-0547">Nucleotide-binding</keyword>
<dbReference type="SMART" id="SM00220">
    <property type="entry name" value="S_TKc"/>
    <property type="match status" value="1"/>
</dbReference>
<evidence type="ECO:0000259" key="16">
    <source>
        <dbReference type="PROSITE" id="PS50011"/>
    </source>
</evidence>
<dbReference type="STRING" id="312017.I7MH27"/>
<gene>
    <name evidence="17" type="ORF">TTHERM_00729030</name>
</gene>
<evidence type="ECO:0000256" key="4">
    <source>
        <dbReference type="ARBA" id="ARBA00022679"/>
    </source>
</evidence>
<evidence type="ECO:0000313" key="18">
    <source>
        <dbReference type="Proteomes" id="UP000009168"/>
    </source>
</evidence>
<dbReference type="PROSITE" id="PS00108">
    <property type="entry name" value="PROTEIN_KINASE_ST"/>
    <property type="match status" value="1"/>
</dbReference>
<dbReference type="InParanoid" id="I7MH27"/>
<comment type="catalytic activity">
    <reaction evidence="13">
        <text>L-seryl-[protein] + ATP = O-phospho-L-seryl-[protein] + ADP + H(+)</text>
        <dbReference type="Rhea" id="RHEA:17989"/>
        <dbReference type="Rhea" id="RHEA-COMP:9863"/>
        <dbReference type="Rhea" id="RHEA-COMP:11604"/>
        <dbReference type="ChEBI" id="CHEBI:15378"/>
        <dbReference type="ChEBI" id="CHEBI:29999"/>
        <dbReference type="ChEBI" id="CHEBI:30616"/>
        <dbReference type="ChEBI" id="CHEBI:83421"/>
        <dbReference type="ChEBI" id="CHEBI:456216"/>
        <dbReference type="EC" id="2.7.11.1"/>
    </reaction>
</comment>
<dbReference type="AlphaFoldDB" id="I7MH27"/>
<dbReference type="RefSeq" id="XP_001022688.2">
    <property type="nucleotide sequence ID" value="XM_001022688.2"/>
</dbReference>
<keyword evidence="5" id="KW-0479">Metal-binding</keyword>
<evidence type="ECO:0000256" key="11">
    <source>
        <dbReference type="ARBA" id="ARBA00024334"/>
    </source>
</evidence>
<dbReference type="InterPro" id="IPR008271">
    <property type="entry name" value="Ser/Thr_kinase_AS"/>
</dbReference>
<comment type="cofactor">
    <cofactor evidence="1">
        <name>Mg(2+)</name>
        <dbReference type="ChEBI" id="CHEBI:18420"/>
    </cofactor>
</comment>
<reference evidence="18" key="1">
    <citation type="journal article" date="2006" name="PLoS Biol.">
        <title>Macronuclear genome sequence of the ciliate Tetrahymena thermophila, a model eukaryote.</title>
        <authorList>
            <person name="Eisen J.A."/>
            <person name="Coyne R.S."/>
            <person name="Wu M."/>
            <person name="Wu D."/>
            <person name="Thiagarajan M."/>
            <person name="Wortman J.R."/>
            <person name="Badger J.H."/>
            <person name="Ren Q."/>
            <person name="Amedeo P."/>
            <person name="Jones K.M."/>
            <person name="Tallon L.J."/>
            <person name="Delcher A.L."/>
            <person name="Salzberg S.L."/>
            <person name="Silva J.C."/>
            <person name="Haas B.J."/>
            <person name="Majoros W.H."/>
            <person name="Farzad M."/>
            <person name="Carlton J.M."/>
            <person name="Smith R.K. Jr."/>
            <person name="Garg J."/>
            <person name="Pearlman R.E."/>
            <person name="Karrer K.M."/>
            <person name="Sun L."/>
            <person name="Manning G."/>
            <person name="Elde N.C."/>
            <person name="Turkewitz A.P."/>
            <person name="Asai D.J."/>
            <person name="Wilkes D.E."/>
            <person name="Wang Y."/>
            <person name="Cai H."/>
            <person name="Collins K."/>
            <person name="Stewart B.A."/>
            <person name="Lee S.R."/>
            <person name="Wilamowska K."/>
            <person name="Weinberg Z."/>
            <person name="Ruzzo W.L."/>
            <person name="Wloga D."/>
            <person name="Gaertig J."/>
            <person name="Frankel J."/>
            <person name="Tsao C.-C."/>
            <person name="Gorovsky M.A."/>
            <person name="Keeling P.J."/>
            <person name="Waller R.F."/>
            <person name="Patron N.J."/>
            <person name="Cherry J.M."/>
            <person name="Stover N.A."/>
            <person name="Krieger C.J."/>
            <person name="del Toro C."/>
            <person name="Ryder H.F."/>
            <person name="Williamson S.C."/>
            <person name="Barbeau R.A."/>
            <person name="Hamilton E.P."/>
            <person name="Orias E."/>
        </authorList>
    </citation>
    <scope>NUCLEOTIDE SEQUENCE [LARGE SCALE GENOMIC DNA]</scope>
    <source>
        <strain evidence="18">SB210</strain>
    </source>
</reference>
<keyword evidence="6" id="KW-0677">Repeat</keyword>
<dbReference type="GO" id="GO:0005524">
    <property type="term" value="F:ATP binding"/>
    <property type="evidence" value="ECO:0007669"/>
    <property type="project" value="UniProtKB-UniRule"/>
</dbReference>
<dbReference type="GO" id="GO:0004674">
    <property type="term" value="F:protein serine/threonine kinase activity"/>
    <property type="evidence" value="ECO:0007669"/>
    <property type="project" value="UniProtKB-KW"/>
</dbReference>
<dbReference type="InterPro" id="IPR017441">
    <property type="entry name" value="Protein_kinase_ATP_BS"/>
</dbReference>
<evidence type="ECO:0000256" key="10">
    <source>
        <dbReference type="ARBA" id="ARBA00022840"/>
    </source>
</evidence>
<dbReference type="PANTHER" id="PTHR24345:SF0">
    <property type="entry name" value="CELL CYCLE SERINE_THREONINE-PROTEIN KINASE CDC5_MSD2"/>
    <property type="match status" value="1"/>
</dbReference>